<comment type="caution">
    <text evidence="5">The sequence shown here is derived from an EMBL/GenBank/DDBJ whole genome shotgun (WGS) entry which is preliminary data.</text>
</comment>
<reference evidence="5" key="2">
    <citation type="submission" date="2021-04" db="EMBL/GenBank/DDBJ databases">
        <authorList>
            <person name="Gilroy R."/>
        </authorList>
    </citation>
    <scope>NUCLEOTIDE SEQUENCE</scope>
    <source>
        <strain evidence="5">CHK192-9172</strain>
    </source>
</reference>
<dbReference type="Proteomes" id="UP000824024">
    <property type="component" value="Unassembled WGS sequence"/>
</dbReference>
<dbReference type="PANTHER" id="PTHR23026">
    <property type="entry name" value="NADPH NITROREDUCTASE"/>
    <property type="match status" value="1"/>
</dbReference>
<dbReference type="InterPro" id="IPR029479">
    <property type="entry name" value="Nitroreductase"/>
</dbReference>
<reference evidence="5" key="1">
    <citation type="journal article" date="2021" name="PeerJ">
        <title>Extensive microbial diversity within the chicken gut microbiome revealed by metagenomics and culture.</title>
        <authorList>
            <person name="Gilroy R."/>
            <person name="Ravi A."/>
            <person name="Getino M."/>
            <person name="Pursley I."/>
            <person name="Horton D.L."/>
            <person name="Alikhan N.F."/>
            <person name="Baker D."/>
            <person name="Gharbi K."/>
            <person name="Hall N."/>
            <person name="Watson M."/>
            <person name="Adriaenssens E.M."/>
            <person name="Foster-Nyarko E."/>
            <person name="Jarju S."/>
            <person name="Secka A."/>
            <person name="Antonio M."/>
            <person name="Oren A."/>
            <person name="Chaudhuri R.R."/>
            <person name="La Ragione R."/>
            <person name="Hildebrand F."/>
            <person name="Pallen M.J."/>
        </authorList>
    </citation>
    <scope>NUCLEOTIDE SEQUENCE</scope>
    <source>
        <strain evidence="5">CHK192-9172</strain>
    </source>
</reference>
<dbReference type="AlphaFoldDB" id="A0A9D2IFX3"/>
<name>A0A9D2IFX3_9FIRM</name>
<evidence type="ECO:0000256" key="1">
    <source>
        <dbReference type="ARBA" id="ARBA00022630"/>
    </source>
</evidence>
<evidence type="ECO:0000313" key="5">
    <source>
        <dbReference type="EMBL" id="HIZ07839.1"/>
    </source>
</evidence>
<dbReference type="InterPro" id="IPR000415">
    <property type="entry name" value="Nitroreductase-like"/>
</dbReference>
<accession>A0A9D2IFX3</accession>
<gene>
    <name evidence="5" type="ORF">IAA08_07890</name>
</gene>
<evidence type="ECO:0000256" key="3">
    <source>
        <dbReference type="ARBA" id="ARBA00023002"/>
    </source>
</evidence>
<dbReference type="Pfam" id="PF00881">
    <property type="entry name" value="Nitroreductase"/>
    <property type="match status" value="1"/>
</dbReference>
<organism evidence="5 6">
    <name type="scientific">Candidatus Eubacterium avistercoris</name>
    <dbReference type="NCBI Taxonomy" id="2838567"/>
    <lineage>
        <taxon>Bacteria</taxon>
        <taxon>Bacillati</taxon>
        <taxon>Bacillota</taxon>
        <taxon>Clostridia</taxon>
        <taxon>Eubacteriales</taxon>
        <taxon>Eubacteriaceae</taxon>
        <taxon>Eubacterium</taxon>
    </lineage>
</organism>
<keyword evidence="1" id="KW-0285">Flavoprotein</keyword>
<dbReference type="PANTHER" id="PTHR23026:SF90">
    <property type="entry name" value="IODOTYROSINE DEIODINASE 1"/>
    <property type="match status" value="1"/>
</dbReference>
<keyword evidence="2" id="KW-0288">FMN</keyword>
<protein>
    <submittedName>
        <fullName evidence="5">Nitroreductase family protein</fullName>
    </submittedName>
</protein>
<dbReference type="GO" id="GO:0016491">
    <property type="term" value="F:oxidoreductase activity"/>
    <property type="evidence" value="ECO:0007669"/>
    <property type="project" value="UniProtKB-KW"/>
</dbReference>
<sequence length="213" mass="24366">MFTETDNRSLDEIMKARRICRKFTDRVPSKEDVAAVVEAGRLAPYASISSGDVDVFRHFYVIFKDNPLLDKIEALIRSQSAADVAWLKKEMEKDSFLKEYGEGLEKMWTNVAEHGLPVFPNPPCLIIIAEWRGARRAERQSLAHTIQNMWLKATALNLDFNLISPIESMWDNQEFCDLFGLPTGRYGFHGCIVGYRQAEKLTSKPISAQVHWL</sequence>
<evidence type="ECO:0000259" key="4">
    <source>
        <dbReference type="Pfam" id="PF00881"/>
    </source>
</evidence>
<keyword evidence="3" id="KW-0560">Oxidoreductase</keyword>
<feature type="domain" description="Nitroreductase" evidence="4">
    <location>
        <begin position="15"/>
        <end position="187"/>
    </location>
</feature>
<evidence type="ECO:0000256" key="2">
    <source>
        <dbReference type="ARBA" id="ARBA00022643"/>
    </source>
</evidence>
<evidence type="ECO:0000313" key="6">
    <source>
        <dbReference type="Proteomes" id="UP000824024"/>
    </source>
</evidence>
<dbReference type="SUPFAM" id="SSF55469">
    <property type="entry name" value="FMN-dependent nitroreductase-like"/>
    <property type="match status" value="1"/>
</dbReference>
<proteinExistence type="predicted"/>
<dbReference type="InterPro" id="IPR050627">
    <property type="entry name" value="Nitroreductase/BluB"/>
</dbReference>
<dbReference type="EMBL" id="DXCH01000215">
    <property type="protein sequence ID" value="HIZ07839.1"/>
    <property type="molecule type" value="Genomic_DNA"/>
</dbReference>
<dbReference type="Gene3D" id="3.40.109.10">
    <property type="entry name" value="NADH Oxidase"/>
    <property type="match status" value="1"/>
</dbReference>